<comment type="caution">
    <text evidence="2">The sequence shown here is derived from an EMBL/GenBank/DDBJ whole genome shotgun (WGS) entry which is preliminary data.</text>
</comment>
<dbReference type="EMBL" id="BSSD01000005">
    <property type="protein sequence ID" value="GLW92907.1"/>
    <property type="molecule type" value="Genomic_DNA"/>
</dbReference>
<proteinExistence type="predicted"/>
<feature type="signal peptide" evidence="1">
    <location>
        <begin position="1"/>
        <end position="21"/>
    </location>
</feature>
<sequence length="167" mass="17444">MGAVVLGAVAAVLAGVLPAAADPGVSISFDGAAGAFPVNGYGDTWETPDQEVRIWEYDNVITFDGDKYRGPGQGWTWLAIELSGADGAPLSPGTYTGVTNRYQHPENTGIVVIRDGLACGLDVAEFTITTLERDPDTGRLTAFDAEITQRCGSPTAPVFTATLHLAS</sequence>
<reference evidence="2" key="1">
    <citation type="submission" date="2023-02" db="EMBL/GenBank/DDBJ databases">
        <title>Actinokineospora globicatena NBRC 15670.</title>
        <authorList>
            <person name="Ichikawa N."/>
            <person name="Sato H."/>
            <person name="Tonouchi N."/>
        </authorList>
    </citation>
    <scope>NUCLEOTIDE SEQUENCE</scope>
    <source>
        <strain evidence="2">NBRC 15670</strain>
    </source>
</reference>
<evidence type="ECO:0000313" key="2">
    <source>
        <dbReference type="EMBL" id="GLW92907.1"/>
    </source>
</evidence>
<gene>
    <name evidence="2" type="ORF">Aglo03_37230</name>
</gene>
<dbReference type="Proteomes" id="UP001165042">
    <property type="component" value="Unassembled WGS sequence"/>
</dbReference>
<keyword evidence="3" id="KW-1185">Reference proteome</keyword>
<keyword evidence="1" id="KW-0732">Signal</keyword>
<evidence type="ECO:0000313" key="3">
    <source>
        <dbReference type="Proteomes" id="UP001165042"/>
    </source>
</evidence>
<accession>A0A9W6QNP7</accession>
<evidence type="ECO:0000256" key="1">
    <source>
        <dbReference type="SAM" id="SignalP"/>
    </source>
</evidence>
<protein>
    <submittedName>
        <fullName evidence="2">Uncharacterized protein</fullName>
    </submittedName>
</protein>
<organism evidence="2 3">
    <name type="scientific">Actinokineospora globicatena</name>
    <dbReference type="NCBI Taxonomy" id="103729"/>
    <lineage>
        <taxon>Bacteria</taxon>
        <taxon>Bacillati</taxon>
        <taxon>Actinomycetota</taxon>
        <taxon>Actinomycetes</taxon>
        <taxon>Pseudonocardiales</taxon>
        <taxon>Pseudonocardiaceae</taxon>
        <taxon>Actinokineospora</taxon>
    </lineage>
</organism>
<dbReference type="AlphaFoldDB" id="A0A9W6QNP7"/>
<name>A0A9W6QNP7_9PSEU</name>
<dbReference type="RefSeq" id="WP_285611341.1">
    <property type="nucleotide sequence ID" value="NZ_BSSD01000005.1"/>
</dbReference>
<feature type="chain" id="PRO_5040889443" evidence="1">
    <location>
        <begin position="22"/>
        <end position="167"/>
    </location>
</feature>